<dbReference type="PaxDb" id="6239-Y6E2A.5"/>
<feature type="compositionally biased region" description="Polar residues" evidence="1">
    <location>
        <begin position="198"/>
        <end position="212"/>
    </location>
</feature>
<dbReference type="AGR" id="WB:WBGene00012399"/>
<reference evidence="2 3" key="1">
    <citation type="journal article" date="1998" name="Science">
        <title>Genome sequence of the nematode C. elegans: a platform for investigating biology.</title>
        <authorList>
            <consortium name="The C. elegans sequencing consortium"/>
            <person name="Sulson J.E."/>
            <person name="Waterston R."/>
        </authorList>
    </citation>
    <scope>NUCLEOTIDE SEQUENCE [LARGE SCALE GENOMIC DNA]</scope>
    <source>
        <strain evidence="2 3">Bristol N2</strain>
    </source>
</reference>
<dbReference type="HOGENOM" id="CLU_038089_0_0_1"/>
<keyword evidence="3" id="KW-1185">Reference proteome</keyword>
<dbReference type="CTD" id="189376"/>
<dbReference type="UCSC" id="Y6E2A.5">
    <property type="organism name" value="c. elegans"/>
</dbReference>
<dbReference type="RefSeq" id="NP_506911.2">
    <property type="nucleotide sequence ID" value="NM_074510.2"/>
</dbReference>
<dbReference type="KEGG" id="cel:CELE_Y6E2A.5"/>
<dbReference type="PhylomeDB" id="Q9XXT8"/>
<evidence type="ECO:0000313" key="2">
    <source>
        <dbReference type="EMBL" id="CAA15971.2"/>
    </source>
</evidence>
<dbReference type="OrthoDB" id="5846486at2759"/>
<evidence type="ECO:0000313" key="4">
    <source>
        <dbReference type="WormBase" id="Y6E2A.5"/>
    </source>
</evidence>
<dbReference type="eggNOG" id="ENOG502TG8E">
    <property type="taxonomic scope" value="Eukaryota"/>
</dbReference>
<dbReference type="EMBL" id="BX284605">
    <property type="protein sequence ID" value="CAA15971.2"/>
    <property type="molecule type" value="Genomic_DNA"/>
</dbReference>
<dbReference type="FunCoup" id="Q9XXT8">
    <property type="interactions" value="313"/>
</dbReference>
<dbReference type="PANTHER" id="PTHR21566:SF1">
    <property type="entry name" value="SPK DOMAIN-CONTAINING PROTEIN"/>
    <property type="match status" value="1"/>
</dbReference>
<dbReference type="PANTHER" id="PTHR21566">
    <property type="entry name" value="CILIA- AND FLAGELLA-ASSOCIATED PROTEIN 251-LIKE-RELATED-RELATED"/>
    <property type="match status" value="1"/>
</dbReference>
<organism evidence="2 3">
    <name type="scientific">Caenorhabditis elegans</name>
    <dbReference type="NCBI Taxonomy" id="6239"/>
    <lineage>
        <taxon>Eukaryota</taxon>
        <taxon>Metazoa</taxon>
        <taxon>Ecdysozoa</taxon>
        <taxon>Nematoda</taxon>
        <taxon>Chromadorea</taxon>
        <taxon>Rhabditida</taxon>
        <taxon>Rhabditina</taxon>
        <taxon>Rhabditomorpha</taxon>
        <taxon>Rhabditoidea</taxon>
        <taxon>Rhabditidae</taxon>
        <taxon>Peloderinae</taxon>
        <taxon>Caenorhabditis</taxon>
    </lineage>
</organism>
<evidence type="ECO:0000256" key="1">
    <source>
        <dbReference type="SAM" id="MobiDB-lite"/>
    </source>
</evidence>
<name>Q9XXT8_CAEEL</name>
<gene>
    <name evidence="2" type="ORF">CELE_Y6E2A.5</name>
    <name evidence="2 4" type="ORF">Y6E2A.5</name>
</gene>
<evidence type="ECO:0000313" key="3">
    <source>
        <dbReference type="Proteomes" id="UP000001940"/>
    </source>
</evidence>
<accession>Q9XXT8</accession>
<sequence length="447" mass="53722">MKKFIINRQFQMDFRYFFNNKILDSWESDNKSTLDGIGEKLKYVKFENYKKDTCTICGYICKNFSSLFQMLWKFKDQKLERNKEIEEYTRKMRKYYDEKTFSKLKNYKYLYDTIIYEARMQRQLDIRIEGKDCNYYWNFSDAKKLKNGIYKTQTNTIGSTSMPKTTNSSNSQVPILNFQREGAARIQIHKKNFEKQKSQTLPTSSKIDSKTSPPIEVRRGSRDSLDEQFLKTLKSQEARFEKELREKREEREARKIKAYQELIRLRKESRARLQAFMACLELKIRWEQQEQDWSDWLKDTRAPLIRIKTKFTMFSSKWRRTDEDENKEEALYIQNLAQEAYYTLVFDFEMLQELAYKYLDKLFLKVLQKQISQVATKLCNFIEELGHYENDKESFARIQNLESHIDPLEIPSTTKLRLMCETEKIEDYSVVAPPKVLKSSPIITEED</sequence>
<dbReference type="Proteomes" id="UP000001940">
    <property type="component" value="Chromosome V"/>
</dbReference>
<dbReference type="OMA" id="LMCETEK"/>
<dbReference type="Pfam" id="PF05218">
    <property type="entry name" value="DUF713"/>
    <property type="match status" value="1"/>
</dbReference>
<dbReference type="WormBase" id="Y6E2A.5">
    <property type="protein sequence ID" value="CE41599"/>
    <property type="gene ID" value="WBGene00012399"/>
</dbReference>
<dbReference type="InParanoid" id="Q9XXT8"/>
<feature type="region of interest" description="Disordered" evidence="1">
    <location>
        <begin position="195"/>
        <end position="221"/>
    </location>
</feature>
<protein>
    <submittedName>
        <fullName evidence="2">Uncharacterized protein</fullName>
    </submittedName>
</protein>
<dbReference type="AlphaFoldDB" id="Q9XXT8"/>
<proteinExistence type="predicted"/>
<dbReference type="Bgee" id="WBGene00012399">
    <property type="expression patterns" value="Expressed in larva and 1 other cell type or tissue"/>
</dbReference>
<dbReference type="InterPro" id="IPR007883">
    <property type="entry name" value="DUF713"/>
</dbReference>
<dbReference type="STRING" id="6239.Y6E2A.5.1"/>
<dbReference type="SMR" id="Q9XXT8"/>
<dbReference type="GeneID" id="189376"/>